<gene>
    <name evidence="9" type="ORF">CANCADRAFT_4197</name>
</gene>
<feature type="domain" description="Helicase ATP-binding" evidence="7">
    <location>
        <begin position="477"/>
        <end position="661"/>
    </location>
</feature>
<evidence type="ECO:0000256" key="4">
    <source>
        <dbReference type="ARBA" id="ARBA00022806"/>
    </source>
</evidence>
<evidence type="ECO:0000256" key="5">
    <source>
        <dbReference type="ARBA" id="ARBA00022840"/>
    </source>
</evidence>
<dbReference type="InterPro" id="IPR014756">
    <property type="entry name" value="Ig_E-set"/>
</dbReference>
<dbReference type="Pfam" id="PF00270">
    <property type="entry name" value="DEAD"/>
    <property type="match status" value="2"/>
</dbReference>
<dbReference type="GO" id="GO:0000974">
    <property type="term" value="C:Prp19 complex"/>
    <property type="evidence" value="ECO:0007669"/>
    <property type="project" value="EnsemblFungi"/>
</dbReference>
<dbReference type="InterPro" id="IPR050474">
    <property type="entry name" value="Hel308_SKI2-like"/>
</dbReference>
<dbReference type="FunFam" id="3.40.50.300:FF:000062">
    <property type="entry name" value="U5 small nuclear ribonucleoprotein helicase"/>
    <property type="match status" value="1"/>
</dbReference>
<dbReference type="InterPro" id="IPR041094">
    <property type="entry name" value="Brr2_helicase_PWI"/>
</dbReference>
<evidence type="ECO:0000256" key="2">
    <source>
        <dbReference type="ARBA" id="ARBA00022741"/>
    </source>
</evidence>
<dbReference type="InterPro" id="IPR057842">
    <property type="entry name" value="WH_MER3"/>
</dbReference>
<dbReference type="GO" id="GO:0042802">
    <property type="term" value="F:identical protein binding"/>
    <property type="evidence" value="ECO:0007669"/>
    <property type="project" value="EnsemblFungi"/>
</dbReference>
<dbReference type="GO" id="GO:0000388">
    <property type="term" value="P:spliceosome conformational change to release U4 (or U4atac) and U1 (or U11)"/>
    <property type="evidence" value="ECO:0007669"/>
    <property type="project" value="EnsemblFungi"/>
</dbReference>
<feature type="domain" description="FHA" evidence="6">
    <location>
        <begin position="337"/>
        <end position="391"/>
    </location>
</feature>
<dbReference type="SMART" id="SM00490">
    <property type="entry name" value="HELICc"/>
    <property type="match status" value="1"/>
</dbReference>
<dbReference type="FunFam" id="1.10.10.10:FF:000024">
    <property type="entry name" value="U5 small nuclear ribonucleoprotein helicase"/>
    <property type="match status" value="1"/>
</dbReference>
<proteinExistence type="predicted"/>
<dbReference type="InterPro" id="IPR027417">
    <property type="entry name" value="P-loop_NTPase"/>
</dbReference>
<feature type="domain" description="Helicase C-terminal" evidence="8">
    <location>
        <begin position="692"/>
        <end position="893"/>
    </location>
</feature>
<dbReference type="PANTHER" id="PTHR47961">
    <property type="entry name" value="DNA POLYMERASE THETA, PUTATIVE (AFU_ORTHOLOGUE AFUA_1G05260)-RELATED"/>
    <property type="match status" value="1"/>
</dbReference>
<keyword evidence="5" id="KW-0067">ATP-binding</keyword>
<dbReference type="SMART" id="SM00973">
    <property type="entry name" value="Sec63"/>
    <property type="match status" value="2"/>
</dbReference>
<accession>A0A1E4TCW3</accession>
<dbReference type="PROSITE" id="PS50006">
    <property type="entry name" value="FHA_DOMAIN"/>
    <property type="match status" value="1"/>
</dbReference>
<dbReference type="Pfam" id="PF21188">
    <property type="entry name" value="BRR2_plug"/>
    <property type="match status" value="1"/>
</dbReference>
<dbReference type="SUPFAM" id="SSF52540">
    <property type="entry name" value="P-loop containing nucleoside triphosphate hydrolases"/>
    <property type="match status" value="4"/>
</dbReference>
<dbReference type="FunFam" id="3.40.50.300:FF:000102">
    <property type="entry name" value="RNA helicase, activating signal cointegrator 1"/>
    <property type="match status" value="1"/>
</dbReference>
<evidence type="ECO:0000256" key="3">
    <source>
        <dbReference type="ARBA" id="ARBA00022801"/>
    </source>
</evidence>
<dbReference type="FunFam" id="1.10.3380.10:FF:000001">
    <property type="entry name" value="U5 small nuclear ribonucleoprotein helicase"/>
    <property type="match status" value="1"/>
</dbReference>
<dbReference type="Gene3D" id="2.60.40.150">
    <property type="entry name" value="C2 domain"/>
    <property type="match status" value="2"/>
</dbReference>
<dbReference type="InterPro" id="IPR011545">
    <property type="entry name" value="DEAD/DEAH_box_helicase_dom"/>
</dbReference>
<keyword evidence="4" id="KW-0347">Helicase</keyword>
<dbReference type="PROSITE" id="PS51194">
    <property type="entry name" value="HELICASE_CTER"/>
    <property type="match status" value="1"/>
</dbReference>
<evidence type="ECO:0000259" key="7">
    <source>
        <dbReference type="PROSITE" id="PS51192"/>
    </source>
</evidence>
<dbReference type="GO" id="GO:0003676">
    <property type="term" value="F:nucleic acid binding"/>
    <property type="evidence" value="ECO:0007669"/>
    <property type="project" value="InterPro"/>
</dbReference>
<dbReference type="InterPro" id="IPR004179">
    <property type="entry name" value="Sec63-dom"/>
</dbReference>
<dbReference type="GO" id="GO:0003724">
    <property type="term" value="F:RNA helicase activity"/>
    <property type="evidence" value="ECO:0007669"/>
    <property type="project" value="EnsemblFungi"/>
</dbReference>
<dbReference type="SUPFAM" id="SSF46785">
    <property type="entry name" value="Winged helix' DNA-binding domain"/>
    <property type="match status" value="2"/>
</dbReference>
<dbReference type="PANTHER" id="PTHR47961:SF4">
    <property type="entry name" value="ACTIVATING SIGNAL COINTEGRATOR 1 COMPLEX SUBUNIT 3"/>
    <property type="match status" value="1"/>
</dbReference>
<evidence type="ECO:0000259" key="8">
    <source>
        <dbReference type="PROSITE" id="PS51194"/>
    </source>
</evidence>
<dbReference type="GO" id="GO:0016787">
    <property type="term" value="F:hydrolase activity"/>
    <property type="evidence" value="ECO:0007669"/>
    <property type="project" value="UniProtKB-KW"/>
</dbReference>
<dbReference type="Gene3D" id="3.40.50.300">
    <property type="entry name" value="P-loop containing nucleotide triphosphate hydrolases"/>
    <property type="match status" value="4"/>
</dbReference>
<organism evidence="9 10">
    <name type="scientific">Tortispora caseinolytica NRRL Y-17796</name>
    <dbReference type="NCBI Taxonomy" id="767744"/>
    <lineage>
        <taxon>Eukaryota</taxon>
        <taxon>Fungi</taxon>
        <taxon>Dikarya</taxon>
        <taxon>Ascomycota</taxon>
        <taxon>Saccharomycotina</taxon>
        <taxon>Trigonopsidomycetes</taxon>
        <taxon>Trigonopsidales</taxon>
        <taxon>Trigonopsidaceae</taxon>
        <taxon>Tortispora</taxon>
    </lineage>
</organism>
<dbReference type="PIRSF" id="PIRSF039073">
    <property type="entry name" value="BRR2"/>
    <property type="match status" value="1"/>
</dbReference>
<dbReference type="SUPFAM" id="SSF158702">
    <property type="entry name" value="Sec63 N-terminal domain-like"/>
    <property type="match status" value="2"/>
</dbReference>
<dbReference type="FunFam" id="1.10.10.10:FF:000012">
    <property type="entry name" value="U5 small nuclear ribonucleoprotein helicase"/>
    <property type="match status" value="1"/>
</dbReference>
<dbReference type="FunFam" id="1.10.150.20:FF:000013">
    <property type="entry name" value="U5 small nuclear ribonucleoprotein kDa helicase"/>
    <property type="match status" value="1"/>
</dbReference>
<dbReference type="Proteomes" id="UP000095023">
    <property type="component" value="Unassembled WGS sequence"/>
</dbReference>
<dbReference type="Pfam" id="PF23445">
    <property type="entry name" value="WHD_SNRNP200"/>
    <property type="match status" value="2"/>
</dbReference>
<evidence type="ECO:0000313" key="9">
    <source>
        <dbReference type="EMBL" id="ODV89579.1"/>
    </source>
</evidence>
<keyword evidence="2" id="KW-0547">Nucleotide-binding</keyword>
<evidence type="ECO:0000259" key="6">
    <source>
        <dbReference type="PROSITE" id="PS50006"/>
    </source>
</evidence>
<dbReference type="Gene3D" id="1.10.150.20">
    <property type="entry name" value="5' to 3' exonuclease, C-terminal subdomain"/>
    <property type="match status" value="2"/>
</dbReference>
<dbReference type="InterPro" id="IPR036388">
    <property type="entry name" value="WH-like_DNA-bd_sf"/>
</dbReference>
<dbReference type="InterPro" id="IPR036390">
    <property type="entry name" value="WH_DNA-bd_sf"/>
</dbReference>
<dbReference type="InterPro" id="IPR035892">
    <property type="entry name" value="C2_domain_sf"/>
</dbReference>
<dbReference type="Pfam" id="PF00271">
    <property type="entry name" value="Helicase_C"/>
    <property type="match status" value="1"/>
</dbReference>
<dbReference type="SMART" id="SM00487">
    <property type="entry name" value="DEXDc"/>
    <property type="match status" value="1"/>
</dbReference>
<dbReference type="Pfam" id="PF02889">
    <property type="entry name" value="Sec63"/>
    <property type="match status" value="2"/>
</dbReference>
<dbReference type="GO" id="GO:0005524">
    <property type="term" value="F:ATP binding"/>
    <property type="evidence" value="ECO:0007669"/>
    <property type="project" value="UniProtKB-KW"/>
</dbReference>
<dbReference type="GO" id="GO:0046540">
    <property type="term" value="C:U4/U6 x U5 tri-snRNP complex"/>
    <property type="evidence" value="ECO:0007669"/>
    <property type="project" value="EnsemblFungi"/>
</dbReference>
<dbReference type="InterPro" id="IPR014001">
    <property type="entry name" value="Helicase_ATP-bd"/>
</dbReference>
<dbReference type="InterPro" id="IPR048863">
    <property type="entry name" value="BRR2_plug"/>
</dbReference>
<dbReference type="PROSITE" id="PS51192">
    <property type="entry name" value="HELICASE_ATP_BIND_1"/>
    <property type="match status" value="1"/>
</dbReference>
<dbReference type="InterPro" id="IPR001650">
    <property type="entry name" value="Helicase_C-like"/>
</dbReference>
<dbReference type="EMBL" id="KV453843">
    <property type="protein sequence ID" value="ODV89579.1"/>
    <property type="molecule type" value="Genomic_DNA"/>
</dbReference>
<dbReference type="SUPFAM" id="SSF81296">
    <property type="entry name" value="E set domains"/>
    <property type="match status" value="2"/>
</dbReference>
<dbReference type="FunFam" id="2.60.40.150:FF:000004">
    <property type="entry name" value="RNA helicase, activating signal cointegrator 1"/>
    <property type="match status" value="1"/>
</dbReference>
<dbReference type="OrthoDB" id="5575at2759"/>
<keyword evidence="10" id="KW-1185">Reference proteome</keyword>
<keyword evidence="1" id="KW-0677">Repeat</keyword>
<dbReference type="GO" id="GO:0005682">
    <property type="term" value="C:U5 snRNP"/>
    <property type="evidence" value="ECO:0007669"/>
    <property type="project" value="EnsemblFungi"/>
</dbReference>
<dbReference type="Gene3D" id="1.10.3380.10">
    <property type="entry name" value="Sec63 N-terminal domain-like domain"/>
    <property type="match status" value="2"/>
</dbReference>
<keyword evidence="3" id="KW-0378">Hydrolase</keyword>
<reference evidence="10" key="1">
    <citation type="submission" date="2016-02" db="EMBL/GenBank/DDBJ databases">
        <title>Comparative genomics of biotechnologically important yeasts.</title>
        <authorList>
            <consortium name="DOE Joint Genome Institute"/>
            <person name="Riley R."/>
            <person name="Haridas S."/>
            <person name="Wolfe K.H."/>
            <person name="Lopes M.R."/>
            <person name="Hittinger C.T."/>
            <person name="Goker M."/>
            <person name="Salamov A."/>
            <person name="Wisecaver J."/>
            <person name="Long T.M."/>
            <person name="Aerts A.L."/>
            <person name="Barry K."/>
            <person name="Choi C."/>
            <person name="Clum A."/>
            <person name="Coughlan A.Y."/>
            <person name="Deshpande S."/>
            <person name="Douglass A.P."/>
            <person name="Hanson S.J."/>
            <person name="Klenk H.-P."/>
            <person name="Labutti K."/>
            <person name="Lapidus A."/>
            <person name="Lindquist E."/>
            <person name="Lipzen A."/>
            <person name="Meier-Kolthoff J.P."/>
            <person name="Ohm R.A."/>
            <person name="Otillar R.P."/>
            <person name="Pangilinan J."/>
            <person name="Peng Y."/>
            <person name="Rokas A."/>
            <person name="Rosa C.A."/>
            <person name="Scheuner C."/>
            <person name="Sibirny A.A."/>
            <person name="Slot J.C."/>
            <person name="Stielow J.B."/>
            <person name="Sun H."/>
            <person name="Kurtzman C.P."/>
            <person name="Blackwell M."/>
            <person name="Jeffries T.W."/>
            <person name="Grigoriev I.V."/>
        </authorList>
    </citation>
    <scope>NUCLEOTIDE SEQUENCE [LARGE SCALE GENOMIC DNA]</scope>
    <source>
        <strain evidence="10">NRRL Y-17796</strain>
    </source>
</reference>
<dbReference type="CDD" id="cd18795">
    <property type="entry name" value="SF2_C_Ski2"/>
    <property type="match status" value="1"/>
</dbReference>
<dbReference type="InterPro" id="IPR000253">
    <property type="entry name" value="FHA_dom"/>
</dbReference>
<evidence type="ECO:0000313" key="10">
    <source>
        <dbReference type="Proteomes" id="UP000095023"/>
    </source>
</evidence>
<protein>
    <submittedName>
        <fullName evidence="9">Uncharacterized protein</fullName>
    </submittedName>
</protein>
<dbReference type="Gene3D" id="1.10.10.10">
    <property type="entry name" value="Winged helix-like DNA-binding domain superfamily/Winged helix DNA-binding domain"/>
    <property type="match status" value="2"/>
</dbReference>
<dbReference type="Pfam" id="PF18149">
    <property type="entry name" value="Helicase_PWI"/>
    <property type="match status" value="1"/>
</dbReference>
<sequence>MAEKDFSEYRYEAMSNKVIKADKRLMDDPAASADQTSTEPETLVGRIGLADMGARVARDKPPTDKQSLIVPKIGTHHLDKSLDALLKEYAQYRPLSAKSRDLFASLMVWVRNFLGDVSEPTLVSAADAILAIAKNINYNDSKRKSEICAVIGSDPSDDDFSSLYALTDLIRDYDHSVPVQHSVDTEPDLGVALVFEDDNQNDEDTAAGERSDSDSDSTEVLAAIEPDIVREQDEKFSKPENVLPEQEENMLLDSSADQLYIPPQSIDAFWIHKQLRLHFTDAHLVQDKAEAILNLLSRKMSPNRLQVELLKIFDRKDSAATIVKQILTNRWSILYRIKLARAATEEEVKAIKHEVIDAGHGNILQDVTGSKEDIEMTDVSNQGPDANSTKLNPQYIDLSSLVFEQGGHLITNKDVRLPKGSFRVQKKKYEEVHVPAPQPREVSDSLVPISDLPQWSQASFSSASITHLNYIQSQVLPVALGTDENLLMCAPTGAGKTNVALLAMLRTIQHYRNSSTGEIDRDAFKIVYIAPLKALVQEQVRTFSARLAPFGLTCAELTGDQQLTRDQIALTNVIFTTPEKWDIVTRKANETSYVKLVRLLIIDEIHLLHDERGPVLESIVARALMISDLTGTEMRMAGLSATLPNYSDVSTFLRVDPAVGLFYFDASFRPCPLSQQVIGITEKKPVKVYQAMNDATFAKVTENAGKHQMIIFTHSRKDTVKTAKFIRDKAIEEELISKILRSDNTSQRMLKEKSEDITNTALKELVRYGFGTHHAGMNAQDRAIVEELFAAGYVQVLVSTATLAWGVNLPAHTVIIKGTQIYSPGRGQWVELSPQDVIQMMGRAGRPGFDTSGEGIIITTHNELQYYLSLLNQQLPIESQFISKLVDALNAEVSLGYVRSLTDAVEWLGYTYLFVRMVRSRRVYHVGPSYDDDTLLERYRLDLAHSAATILHKDGLLRYNSQSGNMQPTELGRIAANYYVTCDTMREFNRELSPVQSHIELIKVFSKAEEFKFIPVRPEEQVEIRKLMDRVPFPVSGETSDRSTKISILLQAYISRLSIEGFALLSDMIYVTQSAARLFRAMFEMCVRKAWGSLSRSCLDICKMIEKRLWHVYSPIRQYPGVPMDVIRRMEALPIPWYRYFELESSVEVGEALNLDKYATKVFELLKCFPRAELQVQVQPITPTTLKFEVLITPNFTWNEEFHGKEEAFHLFVEDSSGDELLYSDMLFVYERFVGQEHVMEFTVPIASLVPPNYFVSLISDRWIGSQTRVPVSFKNLLLPRKFLAPTPLIGTSLVSIEELEDESAIAYCNARNINQLNSIQSEVFNTVYRTNRSCFIGMPSGSDDGLIAELAIMKHLKDAQGSKIVYMNPVADVLKRLLLVWKVRLPVIDVDVKIGMLTGDLTIDQGIIASSSLVLTTPQHWAAVSCRWQRNKNIHNIRLFIADRLQSLNEQGGSVYECMVSRMKLVAQSMNNSMRIVGLGYSIATGGSIKSWMELGDDEFYNFAPSDRVQPLAINLKSFTAQHHDSLMLNMALPVYLTLAAKGNEKVDTQSILFVDSRLQAFDTAHDLQRYDSGNDQTGSIFSPLLADADIQLAEKIDSIAVKNLALKGIGIVYGSMSASDRGIVEKLYNSGMLQILLCSRDARNVLKVKAGFVIIMGIDYYEGSEHRYKSYSISELMDYLAAAYRFDGTTAKALVMCRNVQLPFLKKFLSEAIPVESSLNLVLSDYILPEICNRIVKSKQDAIDWITHTFFYRRLLENPSYYGLLDATPDGLSAYLSELVEGALDELKEMNIVEIDESEDVVSPLEGALISGHYGISPYTINTLQNSLGGKLKLRKLLETICLAVEFDALPLRQNEDAILKRLQTITPMKSSNIEWGTVNFKAFMLIQAHISRIGLPQDLAADQRLCISESLKLLYAAVDVLSSAGYLTALRAIDLVQMIVQAVWSTESALEQIPHFTNDIIARCHDKSVNTVYDIMYLEDEERDNILQIDDEKKMSDIAMFVNKYPNIDISAKIEEPNSIVSDTPCSLEVTVERDTDEEEDDVPQSYEVYAPFFTQQKIENWWIVAGNDITGQLYGIKRVRITKPKETITMQIVFPTEGQQNVNIYCMSDSYIGADKQTELMVNVLSD</sequence>
<name>A0A1E4TCW3_9ASCO</name>
<evidence type="ECO:0000256" key="1">
    <source>
        <dbReference type="ARBA" id="ARBA00022737"/>
    </source>
</evidence>